<dbReference type="AlphaFoldDB" id="A0A3B0SYQ2"/>
<dbReference type="InterPro" id="IPR011006">
    <property type="entry name" value="CheY-like_superfamily"/>
</dbReference>
<gene>
    <name evidence="2" type="ORF">MNBD_ALPHA09-914</name>
</gene>
<dbReference type="PROSITE" id="PS50110">
    <property type="entry name" value="RESPONSE_REGULATORY"/>
    <property type="match status" value="1"/>
</dbReference>
<evidence type="ECO:0000259" key="1">
    <source>
        <dbReference type="PROSITE" id="PS50110"/>
    </source>
</evidence>
<feature type="domain" description="Response regulatory" evidence="1">
    <location>
        <begin position="10"/>
        <end position="129"/>
    </location>
</feature>
<reference evidence="2" key="1">
    <citation type="submission" date="2018-06" db="EMBL/GenBank/DDBJ databases">
        <authorList>
            <person name="Zhirakovskaya E."/>
        </authorList>
    </citation>
    <scope>NUCLEOTIDE SEQUENCE</scope>
</reference>
<sequence>MASYDLSTLTVLIIDDNAYMRTILKTMLRGFGLRRIIEAGDAVAGLEELNMSSIDMVLVDFAMPQIDGIEFTTLVRKGNDSANSTVAIIMVSAYSERSQIETARNAGIDEFLCKPVCAAELYVRIAHIIEHPRSFVRSRNGFVGPDRRRKTVANLSHEERRVKTAQTEERVIL</sequence>
<dbReference type="PANTHER" id="PTHR43228">
    <property type="entry name" value="TWO-COMPONENT RESPONSE REGULATOR"/>
    <property type="match status" value="1"/>
</dbReference>
<dbReference type="PANTHER" id="PTHR43228:SF1">
    <property type="entry name" value="TWO-COMPONENT RESPONSE REGULATOR ARR22"/>
    <property type="match status" value="1"/>
</dbReference>
<dbReference type="Gene3D" id="3.40.50.2300">
    <property type="match status" value="1"/>
</dbReference>
<dbReference type="SMART" id="SM00448">
    <property type="entry name" value="REC"/>
    <property type="match status" value="1"/>
</dbReference>
<organism evidence="2">
    <name type="scientific">hydrothermal vent metagenome</name>
    <dbReference type="NCBI Taxonomy" id="652676"/>
    <lineage>
        <taxon>unclassified sequences</taxon>
        <taxon>metagenomes</taxon>
        <taxon>ecological metagenomes</taxon>
    </lineage>
</organism>
<proteinExistence type="predicted"/>
<dbReference type="GO" id="GO:0000160">
    <property type="term" value="P:phosphorelay signal transduction system"/>
    <property type="evidence" value="ECO:0007669"/>
    <property type="project" value="InterPro"/>
</dbReference>
<dbReference type="EMBL" id="UOEM01000029">
    <property type="protein sequence ID" value="VAW11155.1"/>
    <property type="molecule type" value="Genomic_DNA"/>
</dbReference>
<name>A0A3B0SYQ2_9ZZZZ</name>
<dbReference type="SUPFAM" id="SSF52172">
    <property type="entry name" value="CheY-like"/>
    <property type="match status" value="1"/>
</dbReference>
<accession>A0A3B0SYQ2</accession>
<evidence type="ECO:0000313" key="2">
    <source>
        <dbReference type="EMBL" id="VAW11155.1"/>
    </source>
</evidence>
<protein>
    <recommendedName>
        <fullName evidence="1">Response regulatory domain-containing protein</fullName>
    </recommendedName>
</protein>
<dbReference type="InterPro" id="IPR001789">
    <property type="entry name" value="Sig_transdc_resp-reg_receiver"/>
</dbReference>
<dbReference type="InterPro" id="IPR052048">
    <property type="entry name" value="ST_Response_Regulator"/>
</dbReference>
<dbReference type="Pfam" id="PF00072">
    <property type="entry name" value="Response_reg"/>
    <property type="match status" value="1"/>
</dbReference>